<protein>
    <recommendedName>
        <fullName evidence="3">dolichol kinase</fullName>
        <ecNumber evidence="3">2.7.1.108</ecNumber>
    </recommendedName>
</protein>
<dbReference type="PANTHER" id="PTHR13205:SF15">
    <property type="entry name" value="DOLICHOL KINASE"/>
    <property type="match status" value="1"/>
</dbReference>
<dbReference type="PANTHER" id="PTHR13205">
    <property type="entry name" value="TRANSMEMBRANE PROTEIN 15-RELATED"/>
    <property type="match status" value="1"/>
</dbReference>
<evidence type="ECO:0000256" key="1">
    <source>
        <dbReference type="ARBA" id="ARBA00004477"/>
    </source>
</evidence>
<feature type="transmembrane region" description="Helical" evidence="10">
    <location>
        <begin position="36"/>
        <end position="57"/>
    </location>
</feature>
<dbReference type="GO" id="GO:0005789">
    <property type="term" value="C:endoplasmic reticulum membrane"/>
    <property type="evidence" value="ECO:0007669"/>
    <property type="project" value="UniProtKB-SubCell"/>
</dbReference>
<comment type="similarity">
    <text evidence="2">Belongs to the polyprenol kinase family.</text>
</comment>
<feature type="transmembrane region" description="Helical" evidence="10">
    <location>
        <begin position="271"/>
        <end position="288"/>
    </location>
</feature>
<keyword evidence="11" id="KW-0732">Signal</keyword>
<accession>A0A553P2B4</accession>
<dbReference type="InterPro" id="IPR032974">
    <property type="entry name" value="Polypren_kinase"/>
</dbReference>
<evidence type="ECO:0000256" key="3">
    <source>
        <dbReference type="ARBA" id="ARBA00012132"/>
    </source>
</evidence>
<evidence type="ECO:0000256" key="6">
    <source>
        <dbReference type="ARBA" id="ARBA00022777"/>
    </source>
</evidence>
<comment type="subcellular location">
    <subcellularLocation>
        <location evidence="1">Endoplasmic reticulum membrane</location>
        <topology evidence="1">Multi-pass membrane protein</topology>
    </subcellularLocation>
</comment>
<dbReference type="Proteomes" id="UP000318571">
    <property type="component" value="Chromosome 7"/>
</dbReference>
<dbReference type="STRING" id="6832.A0A553P2B4"/>
<dbReference type="EC" id="2.7.1.108" evidence="3"/>
<evidence type="ECO:0000256" key="11">
    <source>
        <dbReference type="SAM" id="SignalP"/>
    </source>
</evidence>
<evidence type="ECO:0000256" key="8">
    <source>
        <dbReference type="ARBA" id="ARBA00022989"/>
    </source>
</evidence>
<evidence type="ECO:0000256" key="5">
    <source>
        <dbReference type="ARBA" id="ARBA00022692"/>
    </source>
</evidence>
<proteinExistence type="inferred from homology"/>
<evidence type="ECO:0000256" key="9">
    <source>
        <dbReference type="ARBA" id="ARBA00023136"/>
    </source>
</evidence>
<feature type="transmembrane region" description="Helical" evidence="10">
    <location>
        <begin position="401"/>
        <end position="418"/>
    </location>
</feature>
<feature type="transmembrane region" description="Helical" evidence="10">
    <location>
        <begin position="308"/>
        <end position="326"/>
    </location>
</feature>
<keyword evidence="13" id="KW-1185">Reference proteome</keyword>
<keyword evidence="6" id="KW-0418">Kinase</keyword>
<evidence type="ECO:0000256" key="7">
    <source>
        <dbReference type="ARBA" id="ARBA00022824"/>
    </source>
</evidence>
<feature type="transmembrane region" description="Helical" evidence="10">
    <location>
        <begin position="232"/>
        <end position="251"/>
    </location>
</feature>
<feature type="chain" id="PRO_5021983877" description="dolichol kinase" evidence="11">
    <location>
        <begin position="23"/>
        <end position="495"/>
    </location>
</feature>
<evidence type="ECO:0000256" key="2">
    <source>
        <dbReference type="ARBA" id="ARBA00010794"/>
    </source>
</evidence>
<dbReference type="OrthoDB" id="377083at2759"/>
<evidence type="ECO:0000256" key="4">
    <source>
        <dbReference type="ARBA" id="ARBA00022679"/>
    </source>
</evidence>
<dbReference type="GO" id="GO:0043048">
    <property type="term" value="P:dolichyl monophosphate biosynthetic process"/>
    <property type="evidence" value="ECO:0007669"/>
    <property type="project" value="TreeGrafter"/>
</dbReference>
<feature type="transmembrane region" description="Helical" evidence="10">
    <location>
        <begin position="112"/>
        <end position="129"/>
    </location>
</feature>
<dbReference type="EMBL" id="VCGU01000008">
    <property type="protein sequence ID" value="TRY71837.1"/>
    <property type="molecule type" value="Genomic_DNA"/>
</dbReference>
<evidence type="ECO:0000313" key="13">
    <source>
        <dbReference type="Proteomes" id="UP000318571"/>
    </source>
</evidence>
<name>A0A553P2B4_TIGCA</name>
<feature type="transmembrane region" description="Helical" evidence="10">
    <location>
        <begin position="135"/>
        <end position="158"/>
    </location>
</feature>
<keyword evidence="7" id="KW-0256">Endoplasmic reticulum</keyword>
<feature type="transmembrane region" description="Helical" evidence="10">
    <location>
        <begin position="370"/>
        <end position="389"/>
    </location>
</feature>
<dbReference type="OMA" id="SIDNFML"/>
<dbReference type="AlphaFoldDB" id="A0A553P2B4"/>
<reference evidence="12 13" key="1">
    <citation type="journal article" date="2018" name="Nat. Ecol. Evol.">
        <title>Genomic signatures of mitonuclear coevolution across populations of Tigriopus californicus.</title>
        <authorList>
            <person name="Barreto F.S."/>
            <person name="Watson E.T."/>
            <person name="Lima T.G."/>
            <person name="Willett C.S."/>
            <person name="Edmands S."/>
            <person name="Li W."/>
            <person name="Burton R.S."/>
        </authorList>
    </citation>
    <scope>NUCLEOTIDE SEQUENCE [LARGE SCALE GENOMIC DNA]</scope>
    <source>
        <strain evidence="12 13">San Diego</strain>
    </source>
</reference>
<keyword evidence="4" id="KW-0808">Transferase</keyword>
<feature type="transmembrane region" description="Helical" evidence="10">
    <location>
        <begin position="204"/>
        <end position="225"/>
    </location>
</feature>
<evidence type="ECO:0000313" key="12">
    <source>
        <dbReference type="EMBL" id="TRY71837.1"/>
    </source>
</evidence>
<organism evidence="12 13">
    <name type="scientific">Tigriopus californicus</name>
    <name type="common">Marine copepod</name>
    <dbReference type="NCBI Taxonomy" id="6832"/>
    <lineage>
        <taxon>Eukaryota</taxon>
        <taxon>Metazoa</taxon>
        <taxon>Ecdysozoa</taxon>
        <taxon>Arthropoda</taxon>
        <taxon>Crustacea</taxon>
        <taxon>Multicrustacea</taxon>
        <taxon>Hexanauplia</taxon>
        <taxon>Copepoda</taxon>
        <taxon>Harpacticoida</taxon>
        <taxon>Harpacticidae</taxon>
        <taxon>Tigriopus</taxon>
    </lineage>
</organism>
<evidence type="ECO:0000256" key="10">
    <source>
        <dbReference type="SAM" id="Phobius"/>
    </source>
</evidence>
<feature type="transmembrane region" description="Helical" evidence="10">
    <location>
        <begin position="170"/>
        <end position="192"/>
    </location>
</feature>
<keyword evidence="5 10" id="KW-0812">Transmembrane</keyword>
<dbReference type="GO" id="GO:0004168">
    <property type="term" value="F:dolichol kinase activity"/>
    <property type="evidence" value="ECO:0007669"/>
    <property type="project" value="UniProtKB-EC"/>
</dbReference>
<feature type="signal peptide" evidence="11">
    <location>
        <begin position="1"/>
        <end position="22"/>
    </location>
</feature>
<keyword evidence="9 10" id="KW-0472">Membrane</keyword>
<sequence>MSFRTPAQHGLWCLALLPCALLSSFTDDFDPYPVKSVTLFLSLCFVLISVLTAYHVLYTVADERKVSDFASHVFKAMVSDLFERASSQEVRLRRTSQDQLHYTPTYRQRNHVYVVTALLNGIFVLFLKSSHHKPFHPFTLATGSMSLWSFAIILPQMFRLFPRSFTFGEGTLILQGVVLFLFESVNSLFLIIDNPATEEGSFSIIGKTGLLACSVVCILPLLPGFKWCGKNTWFAPTGFTVLFGMAVPYLWFTLQRNPILWTMDQILNVRARVLLMICWALCLLIAVLKVQSQNEYGQKASTRTRKYFHVIMVMVYTSGVIVDPLFLYLSSIVAQCVFMLLESIRYYCIQPFSQYIQSSFAVFLDEKDNGSLILTHIYLLIGCSLPLWLCHGVEAVTRVQLLSGVLCIGIGDSAASYFGSKFGRFKFPDSSKSVEGTVASIVTQLMFLHGLDYFGFIIVTDWLPLYLPVIIVSVVEALTTQVDNLVLPLLFYALL</sequence>
<comment type="caution">
    <text evidence="12">The sequence shown here is derived from an EMBL/GenBank/DDBJ whole genome shotgun (WGS) entry which is preliminary data.</text>
</comment>
<gene>
    <name evidence="12" type="ORF">TCAL_00307</name>
</gene>
<keyword evidence="8 10" id="KW-1133">Transmembrane helix</keyword>